<dbReference type="InterPro" id="IPR045851">
    <property type="entry name" value="AMP-bd_C_sf"/>
</dbReference>
<dbReference type="InterPro" id="IPR025110">
    <property type="entry name" value="AMP-bd_C"/>
</dbReference>
<reference evidence="10" key="2">
    <citation type="journal article" date="2019" name="Int. J. Syst. Evol. Microbiol.">
        <title>The Global Catalogue of Microorganisms (GCM) 10K type strain sequencing project: providing services to taxonomists for standard genome sequencing and annotation.</title>
        <authorList>
            <consortium name="The Broad Institute Genomics Platform"/>
            <consortium name="The Broad Institute Genome Sequencing Center for Infectious Disease"/>
            <person name="Wu L."/>
            <person name="Ma J."/>
        </authorList>
    </citation>
    <scope>NUCLEOTIDE SEQUENCE [LARGE SCALE GENOMIC DNA]</scope>
    <source>
        <strain evidence="10">CGMCC 1.18437</strain>
    </source>
</reference>
<dbReference type="SUPFAM" id="SSF56801">
    <property type="entry name" value="Acetyl-CoA synthetase-like"/>
    <property type="match status" value="1"/>
</dbReference>
<accession>A0A7W8NP67</accession>
<dbReference type="Proteomes" id="UP000619376">
    <property type="component" value="Unassembled WGS sequence"/>
</dbReference>
<evidence type="ECO:0000313" key="10">
    <source>
        <dbReference type="Proteomes" id="UP000619376"/>
    </source>
</evidence>
<dbReference type="Proteomes" id="UP000539473">
    <property type="component" value="Unassembled WGS sequence"/>
</dbReference>
<evidence type="ECO:0000313" key="7">
    <source>
        <dbReference type="EMBL" id="GHF43640.1"/>
    </source>
</evidence>
<feature type="domain" description="AMP-dependent synthetase/ligase" evidence="5">
    <location>
        <begin position="22"/>
        <end position="417"/>
    </location>
</feature>
<dbReference type="RefSeq" id="WP_184111150.1">
    <property type="nucleotide sequence ID" value="NZ_BNAJ01000004.1"/>
</dbReference>
<evidence type="ECO:0000256" key="3">
    <source>
        <dbReference type="ARBA" id="ARBA00022832"/>
    </source>
</evidence>
<name>A0A7W8NP67_9DEIO</name>
<keyword evidence="4" id="KW-0443">Lipid metabolism</keyword>
<feature type="domain" description="AMP-binding enzyme C-terminal" evidence="6">
    <location>
        <begin position="460"/>
        <end position="566"/>
    </location>
</feature>
<organism evidence="8 9">
    <name type="scientific">Deinococcus metalli</name>
    <dbReference type="NCBI Taxonomy" id="1141878"/>
    <lineage>
        <taxon>Bacteria</taxon>
        <taxon>Thermotogati</taxon>
        <taxon>Deinococcota</taxon>
        <taxon>Deinococci</taxon>
        <taxon>Deinococcales</taxon>
        <taxon>Deinococcaceae</taxon>
        <taxon>Deinococcus</taxon>
    </lineage>
</organism>
<keyword evidence="2 8" id="KW-0436">Ligase</keyword>
<dbReference type="PANTHER" id="PTHR22754">
    <property type="entry name" value="DISCO-INTERACTING PROTEIN 2 DIP2 -RELATED"/>
    <property type="match status" value="1"/>
</dbReference>
<dbReference type="InterPro" id="IPR042099">
    <property type="entry name" value="ANL_N_sf"/>
</dbReference>
<dbReference type="GO" id="GO:0071766">
    <property type="term" value="P:Actinobacterium-type cell wall biogenesis"/>
    <property type="evidence" value="ECO:0007669"/>
    <property type="project" value="UniProtKB-ARBA"/>
</dbReference>
<evidence type="ECO:0000256" key="4">
    <source>
        <dbReference type="ARBA" id="ARBA00023098"/>
    </source>
</evidence>
<dbReference type="GO" id="GO:0006633">
    <property type="term" value="P:fatty acid biosynthetic process"/>
    <property type="evidence" value="ECO:0007669"/>
    <property type="project" value="TreeGrafter"/>
</dbReference>
<evidence type="ECO:0000313" key="9">
    <source>
        <dbReference type="Proteomes" id="UP000539473"/>
    </source>
</evidence>
<reference evidence="8 9" key="3">
    <citation type="submission" date="2020-08" db="EMBL/GenBank/DDBJ databases">
        <title>Genomic Encyclopedia of Type Strains, Phase IV (KMG-IV): sequencing the most valuable type-strain genomes for metagenomic binning, comparative biology and taxonomic classification.</title>
        <authorList>
            <person name="Goeker M."/>
        </authorList>
    </citation>
    <scope>NUCLEOTIDE SEQUENCE [LARGE SCALE GENOMIC DNA]</scope>
    <source>
        <strain evidence="8 9">DSM 27521</strain>
    </source>
</reference>
<dbReference type="Pfam" id="PF23024">
    <property type="entry name" value="AMP-dom_DIP2-like"/>
    <property type="match status" value="1"/>
</dbReference>
<dbReference type="Gene3D" id="3.30.300.30">
    <property type="match status" value="1"/>
</dbReference>
<dbReference type="Pfam" id="PF00501">
    <property type="entry name" value="AMP-binding"/>
    <property type="match status" value="1"/>
</dbReference>
<dbReference type="EMBL" id="BNAJ01000004">
    <property type="protein sequence ID" value="GHF43640.1"/>
    <property type="molecule type" value="Genomic_DNA"/>
</dbReference>
<proteinExistence type="inferred from homology"/>
<evidence type="ECO:0000313" key="8">
    <source>
        <dbReference type="EMBL" id="MBB5376491.1"/>
    </source>
</evidence>
<evidence type="ECO:0000256" key="1">
    <source>
        <dbReference type="ARBA" id="ARBA00006432"/>
    </source>
</evidence>
<sequence length="579" mass="62284">MSNAVTSLRVPPQVTSLSHLLQYRAQQHPDGGITYLPAGEGEERPLTYAALDLGARRLAQRLTSVAQPGERALLLYGEGVEIATAFFGALYAGLVTVPVSPPRPNQPHDEVRGLAEDAGVTLVLTEQRLEPLAAALFAGTGVQVMVTDQPDDGEDSSTFVPVAVAPSALASLLYTSGSTRRPRGVMLSHGHLMSRLIATDAIPSLNSAFDGPTVSWMPLQHIWGLTAALLQPMYRDLPAIVMPTSAVMQKPVRWLRAISHYRAVSSGAPNFAFQACLDAVSDEDCAGLDLSTWQLAPLGAETIRADTLEQFAARFAPYGFTRHAFRTAYGMSEGMATFDLEVEGDKPRRFLADRTALEADRVQPAADAAAAQELVSCGAPMPGQEIVIVDPEQFMPLGEGRVGEVWNRGPLVADGYWNQPEQTEQTFRGHLAGGDGPYLRTGDLGFMHGGELFIIGRLKDMLIIRGKNLYAVDLEHTAEQAHPALLPAASAAFSVPVGREEQLVLVHEVRPDLHVDVNEVAAAVRRRIGDVHQLPVHAVVLVASGSVPRTHTGKLQRYRCREAYLASVAPPAPTPAAAR</sequence>
<dbReference type="InterPro" id="IPR040097">
    <property type="entry name" value="FAAL/FAAC"/>
</dbReference>
<evidence type="ECO:0000256" key="2">
    <source>
        <dbReference type="ARBA" id="ARBA00022598"/>
    </source>
</evidence>
<keyword evidence="3" id="KW-0276">Fatty acid metabolism</keyword>
<comment type="similarity">
    <text evidence="1">Belongs to the ATP-dependent AMP-binding enzyme family.</text>
</comment>
<keyword evidence="10" id="KW-1185">Reference proteome</keyword>
<dbReference type="Gene3D" id="3.40.50.12780">
    <property type="entry name" value="N-terminal domain of ligase-like"/>
    <property type="match status" value="1"/>
</dbReference>
<evidence type="ECO:0000259" key="6">
    <source>
        <dbReference type="Pfam" id="PF23024"/>
    </source>
</evidence>
<dbReference type="GO" id="GO:0005886">
    <property type="term" value="C:plasma membrane"/>
    <property type="evidence" value="ECO:0007669"/>
    <property type="project" value="TreeGrafter"/>
</dbReference>
<dbReference type="FunFam" id="3.40.50.12780:FF:000013">
    <property type="entry name" value="Long-chain-fatty-acid--AMP ligase FadD32"/>
    <property type="match status" value="1"/>
</dbReference>
<evidence type="ECO:0000259" key="5">
    <source>
        <dbReference type="Pfam" id="PF00501"/>
    </source>
</evidence>
<gene>
    <name evidence="7" type="ORF">GCM10017781_20100</name>
    <name evidence="8" type="ORF">HNQ07_001955</name>
</gene>
<protein>
    <submittedName>
        <fullName evidence="7 8">Acyl-CoA synthetase</fullName>
    </submittedName>
</protein>
<dbReference type="PANTHER" id="PTHR22754:SF32">
    <property type="entry name" value="DISCO-INTERACTING PROTEIN 2"/>
    <property type="match status" value="1"/>
</dbReference>
<dbReference type="InterPro" id="IPR000873">
    <property type="entry name" value="AMP-dep_synth/lig_dom"/>
</dbReference>
<comment type="caution">
    <text evidence="8">The sequence shown here is derived from an EMBL/GenBank/DDBJ whole genome shotgun (WGS) entry which is preliminary data.</text>
</comment>
<reference evidence="7" key="1">
    <citation type="journal article" date="2014" name="Int. J. Syst. Evol. Microbiol.">
        <title>Complete genome of a new Firmicutes species belonging to the dominant human colonic microbiota ('Ruminococcus bicirculans') reveals two chromosomes and a selective capacity to utilize plant glucans.</title>
        <authorList>
            <consortium name="NISC Comparative Sequencing Program"/>
            <person name="Wegmann U."/>
            <person name="Louis P."/>
            <person name="Goesmann A."/>
            <person name="Henrissat B."/>
            <person name="Duncan S.H."/>
            <person name="Flint H.J."/>
        </authorList>
    </citation>
    <scope>NUCLEOTIDE SEQUENCE</scope>
    <source>
        <strain evidence="7">CGMCC 1.18437</strain>
    </source>
</reference>
<reference evidence="7" key="4">
    <citation type="submission" date="2024-05" db="EMBL/GenBank/DDBJ databases">
        <authorList>
            <person name="Sun Q."/>
            <person name="Zhou Y."/>
        </authorList>
    </citation>
    <scope>NUCLEOTIDE SEQUENCE</scope>
    <source>
        <strain evidence="7">CGMCC 1.18437</strain>
    </source>
</reference>
<dbReference type="GO" id="GO:0070566">
    <property type="term" value="F:adenylyltransferase activity"/>
    <property type="evidence" value="ECO:0007669"/>
    <property type="project" value="TreeGrafter"/>
</dbReference>
<dbReference type="AlphaFoldDB" id="A0A7W8NP67"/>
<dbReference type="EMBL" id="JACHFK010000004">
    <property type="protein sequence ID" value="MBB5376491.1"/>
    <property type="molecule type" value="Genomic_DNA"/>
</dbReference>
<dbReference type="CDD" id="cd05931">
    <property type="entry name" value="FAAL"/>
    <property type="match status" value="1"/>
</dbReference>
<dbReference type="GO" id="GO:0016874">
    <property type="term" value="F:ligase activity"/>
    <property type="evidence" value="ECO:0007669"/>
    <property type="project" value="UniProtKB-KW"/>
</dbReference>